<proteinExistence type="predicted"/>
<dbReference type="GO" id="GO:0003682">
    <property type="term" value="F:chromatin binding"/>
    <property type="evidence" value="ECO:0007669"/>
    <property type="project" value="TreeGrafter"/>
</dbReference>
<sequence length="1011" mass="113749">MDQINPTTPAPPPSYTREELIRLRKQLEALRRHLKGAIETTNRQQAVLDRIRTQYESRESSNPELVESQKLKELHEAFAMEERTSEESTKQQEDTVNKIQDIAESIDELISQNGEQGQSSEAVFDASQTEEQNFADNIAEPQERTSNEESSIQDILQFQPNQTQQHREKIRFEGLAGAKIFPALDTNLDASESAVLETELLNATDETQDQVPVSLLSPKEQKDIDMLFEESDETVPQTSAQFSPLQNRNADADDQFQGVHVPVSQHGYDSVNEDMVYGDENSEDLIDWTLDDEDLDLSSTPIVPAHSNDTEASVPPHHSPVVPTAQSGLALTESRSEINNQHHDEALNQPWNDLARPLPSRTFPTASLDSLRILFTPHKDDSGQGYRDKLDALEMLAQQEYGMTLINCEEANSMQEKIEQLESVIASLEETRGELEQSRRDLATRTGERNGARQRIAILEDEVKEQEMKELQLREELRLEREEDPLADKLFVEISELRKQLEEAEGKAKSLPELQKLYEEVDGQRAVAEQELVVMQQRLVNAEATMKEARERLAAVNEQQSVAEREKAAMQQRLTDAAATVRELREILVDVGRSADQEKAQNAELQSKLSEANDHLASLKEIVSAKDAEILEINAQLALQAAVAQLTAQLAIARQELEEANASEQDNETINAQQAEIEDLKAQLTAAKECQEELKRLTAERLACEQEVSNLLSQLQDATTALALARAETRNAVAAAEQACDELRESHGALQAANDLCQQLRRVSAENIRELVDIRQERDTALQDVARLTRDFELLDREMERTFRGVEGERDNALSEMDRLNRELDVALQEASDLRREVDRLGEEMGVLGREAEELGRENAVLTGRYVEAERRAGEYGRQVLDCEERVEDLQRLVEELNDNAVPMKEEVSPRSPISPISPNAGEEPDSPGLFVDSKPKPRYPKKKQEVEPAKEDGKDSKSVIPPERRGTRKTRNPAPVYVDPPSPPDSPTVPRKRGLKRRRGPRREGSGTET</sequence>
<feature type="compositionally biased region" description="Low complexity" evidence="2">
    <location>
        <begin position="910"/>
        <end position="919"/>
    </location>
</feature>
<evidence type="ECO:0000256" key="2">
    <source>
        <dbReference type="SAM" id="MobiDB-lite"/>
    </source>
</evidence>
<feature type="compositionally biased region" description="Basic residues" evidence="2">
    <location>
        <begin position="991"/>
        <end position="1002"/>
    </location>
</feature>
<feature type="compositionally biased region" description="Pro residues" evidence="2">
    <location>
        <begin position="979"/>
        <end position="988"/>
    </location>
</feature>
<keyword evidence="1" id="KW-0175">Coiled coil</keyword>
<dbReference type="GO" id="GO:0000793">
    <property type="term" value="C:condensed chromosome"/>
    <property type="evidence" value="ECO:0007669"/>
    <property type="project" value="TreeGrafter"/>
</dbReference>
<dbReference type="GO" id="GO:0007076">
    <property type="term" value="P:mitotic chromosome condensation"/>
    <property type="evidence" value="ECO:0007669"/>
    <property type="project" value="TreeGrafter"/>
</dbReference>
<dbReference type="OrthoDB" id="10544688at2759"/>
<feature type="compositionally biased region" description="Basic and acidic residues" evidence="2">
    <location>
        <begin position="943"/>
        <end position="966"/>
    </location>
</feature>
<dbReference type="PANTHER" id="PTHR43941:SF1">
    <property type="entry name" value="STRUCTURAL MAINTENANCE OF CHROMOSOMES PROTEIN 2"/>
    <property type="match status" value="1"/>
</dbReference>
<keyword evidence="4" id="KW-1185">Reference proteome</keyword>
<dbReference type="AlphaFoldDB" id="A0A2J6RWF5"/>
<dbReference type="GO" id="GO:0000796">
    <property type="term" value="C:condensin complex"/>
    <property type="evidence" value="ECO:0007669"/>
    <property type="project" value="TreeGrafter"/>
</dbReference>
<gene>
    <name evidence="3" type="ORF">L207DRAFT_581499</name>
</gene>
<dbReference type="STRING" id="1149755.A0A2J6RWF5"/>
<evidence type="ECO:0000313" key="3">
    <source>
        <dbReference type="EMBL" id="PMD42850.1"/>
    </source>
</evidence>
<protein>
    <submittedName>
        <fullName evidence="3">Uncharacterized protein</fullName>
    </submittedName>
</protein>
<evidence type="ECO:0000313" key="4">
    <source>
        <dbReference type="Proteomes" id="UP000235786"/>
    </source>
</evidence>
<dbReference type="PANTHER" id="PTHR43941">
    <property type="entry name" value="STRUCTURAL MAINTENANCE OF CHROMOSOMES PROTEIN 2"/>
    <property type="match status" value="1"/>
</dbReference>
<dbReference type="Proteomes" id="UP000235786">
    <property type="component" value="Unassembled WGS sequence"/>
</dbReference>
<feature type="coiled-coil region" evidence="1">
    <location>
        <begin position="17"/>
        <end position="44"/>
    </location>
</feature>
<dbReference type="EMBL" id="KZ613943">
    <property type="protein sequence ID" value="PMD42850.1"/>
    <property type="molecule type" value="Genomic_DNA"/>
</dbReference>
<name>A0A2J6RWF5_HYAVF</name>
<reference evidence="3 4" key="1">
    <citation type="submission" date="2016-04" db="EMBL/GenBank/DDBJ databases">
        <title>A degradative enzymes factory behind the ericoid mycorrhizal symbiosis.</title>
        <authorList>
            <consortium name="DOE Joint Genome Institute"/>
            <person name="Martino E."/>
            <person name="Morin E."/>
            <person name="Grelet G."/>
            <person name="Kuo A."/>
            <person name="Kohler A."/>
            <person name="Daghino S."/>
            <person name="Barry K."/>
            <person name="Choi C."/>
            <person name="Cichocki N."/>
            <person name="Clum A."/>
            <person name="Copeland A."/>
            <person name="Hainaut M."/>
            <person name="Haridas S."/>
            <person name="Labutti K."/>
            <person name="Lindquist E."/>
            <person name="Lipzen A."/>
            <person name="Khouja H.-R."/>
            <person name="Murat C."/>
            <person name="Ohm R."/>
            <person name="Olson A."/>
            <person name="Spatafora J."/>
            <person name="Veneault-Fourrey C."/>
            <person name="Henrissat B."/>
            <person name="Grigoriev I."/>
            <person name="Martin F."/>
            <person name="Perotto S."/>
        </authorList>
    </citation>
    <scope>NUCLEOTIDE SEQUENCE [LARGE SCALE GENOMIC DNA]</scope>
    <source>
        <strain evidence="3 4">F</strain>
    </source>
</reference>
<feature type="region of interest" description="Disordered" evidence="2">
    <location>
        <begin position="901"/>
        <end position="1011"/>
    </location>
</feature>
<evidence type="ECO:0000256" key="1">
    <source>
        <dbReference type="SAM" id="Coils"/>
    </source>
</evidence>
<dbReference type="GO" id="GO:0000785">
    <property type="term" value="C:chromatin"/>
    <property type="evidence" value="ECO:0007669"/>
    <property type="project" value="TreeGrafter"/>
</dbReference>
<organism evidence="3 4">
    <name type="scientific">Hyaloscypha variabilis (strain UAMH 11265 / GT02V1 / F)</name>
    <name type="common">Meliniomyces variabilis</name>
    <dbReference type="NCBI Taxonomy" id="1149755"/>
    <lineage>
        <taxon>Eukaryota</taxon>
        <taxon>Fungi</taxon>
        <taxon>Dikarya</taxon>
        <taxon>Ascomycota</taxon>
        <taxon>Pezizomycotina</taxon>
        <taxon>Leotiomycetes</taxon>
        <taxon>Helotiales</taxon>
        <taxon>Hyaloscyphaceae</taxon>
        <taxon>Hyaloscypha</taxon>
        <taxon>Hyaloscypha variabilis</taxon>
    </lineage>
</organism>
<accession>A0A2J6RWF5</accession>